<dbReference type="EMBL" id="SHNN01000002">
    <property type="protein sequence ID" value="MCX2981544.1"/>
    <property type="molecule type" value="Genomic_DNA"/>
</dbReference>
<dbReference type="Pfam" id="PF04203">
    <property type="entry name" value="Sortase"/>
    <property type="match status" value="1"/>
</dbReference>
<name>A0ABT3THR6_9GAMM</name>
<keyword evidence="4" id="KW-1185">Reference proteome</keyword>
<dbReference type="NCBIfam" id="TIGR01076">
    <property type="entry name" value="sortase_fam"/>
    <property type="match status" value="1"/>
</dbReference>
<comment type="caution">
    <text evidence="3">The sequence shown here is derived from an EMBL/GenBank/DDBJ whole genome shotgun (WGS) entry which is preliminary data.</text>
</comment>
<keyword evidence="1" id="KW-0378">Hydrolase</keyword>
<reference evidence="3" key="1">
    <citation type="submission" date="2019-02" db="EMBL/GenBank/DDBJ databases">
        <authorList>
            <person name="Li S.-H."/>
        </authorList>
    </citation>
    <scope>NUCLEOTIDE SEQUENCE</scope>
    <source>
        <strain evidence="3">IMCC14734</strain>
    </source>
</reference>
<evidence type="ECO:0000313" key="4">
    <source>
        <dbReference type="Proteomes" id="UP001143362"/>
    </source>
</evidence>
<dbReference type="InterPro" id="IPR023365">
    <property type="entry name" value="Sortase_dom-sf"/>
</dbReference>
<evidence type="ECO:0000256" key="1">
    <source>
        <dbReference type="ARBA" id="ARBA00022801"/>
    </source>
</evidence>
<keyword evidence="2" id="KW-0812">Transmembrane</keyword>
<dbReference type="InterPro" id="IPR005754">
    <property type="entry name" value="Sortase"/>
</dbReference>
<protein>
    <submittedName>
        <fullName evidence="3">Class D sortase</fullName>
    </submittedName>
</protein>
<dbReference type="SUPFAM" id="SSF63817">
    <property type="entry name" value="Sortase"/>
    <property type="match status" value="1"/>
</dbReference>
<dbReference type="Gene3D" id="2.40.260.10">
    <property type="entry name" value="Sortase"/>
    <property type="match status" value="1"/>
</dbReference>
<keyword evidence="2" id="KW-0472">Membrane</keyword>
<evidence type="ECO:0000313" key="3">
    <source>
        <dbReference type="EMBL" id="MCX2981544.1"/>
    </source>
</evidence>
<feature type="transmembrane region" description="Helical" evidence="2">
    <location>
        <begin position="29"/>
        <end position="48"/>
    </location>
</feature>
<keyword evidence="2" id="KW-1133">Transmembrane helix</keyword>
<sequence length="225" mass="24628">MEPPVGRHQTLGEGSTINYRRKSLRFLEISFWLLGLGCGGFFLSQLALAEIDRTSDIAAFERALAYQEPDQSQWSSTRIEAYSEGLRQAPSDVVAVLSIPGVQLKVPVYHEDTDLMMDLGAGLIAGTAGPDEAGNIGIAGHRDGYFRALKDIKTGDLLMLQTPAGERRFRVSNISIVDPLDVEVLEPSESAAVTLVTCYPFYYVGSAPQRFIVRAELDTISAIHH</sequence>
<dbReference type="InterPro" id="IPR041999">
    <property type="entry name" value="Sortase_D_1"/>
</dbReference>
<dbReference type="Proteomes" id="UP001143362">
    <property type="component" value="Unassembled WGS sequence"/>
</dbReference>
<evidence type="ECO:0000256" key="2">
    <source>
        <dbReference type="SAM" id="Phobius"/>
    </source>
</evidence>
<gene>
    <name evidence="3" type="ORF">EYC98_11795</name>
</gene>
<dbReference type="CDD" id="cd05828">
    <property type="entry name" value="Sortase_D_1"/>
    <property type="match status" value="1"/>
</dbReference>
<organism evidence="3 4">
    <name type="scientific">Candidatus Litorirhabdus singularis</name>
    <dbReference type="NCBI Taxonomy" id="2518993"/>
    <lineage>
        <taxon>Bacteria</taxon>
        <taxon>Pseudomonadati</taxon>
        <taxon>Pseudomonadota</taxon>
        <taxon>Gammaproteobacteria</taxon>
        <taxon>Cellvibrionales</taxon>
        <taxon>Halieaceae</taxon>
        <taxon>Candidatus Litorirhabdus</taxon>
    </lineage>
</organism>
<accession>A0ABT3THR6</accession>
<proteinExistence type="predicted"/>